<sequence length="25" mass="3047">MFNHGLRSLQEKKIYITYFDLNDNS</sequence>
<dbReference type="AlphaFoldDB" id="A0A0K2UUF0"/>
<reference evidence="1" key="1">
    <citation type="submission" date="2014-05" db="EMBL/GenBank/DDBJ databases">
        <authorList>
            <person name="Chronopoulou M."/>
        </authorList>
    </citation>
    <scope>NUCLEOTIDE SEQUENCE</scope>
    <source>
        <tissue evidence="1">Whole organism</tissue>
    </source>
</reference>
<evidence type="ECO:0000313" key="1">
    <source>
        <dbReference type="EMBL" id="CDW41839.1"/>
    </source>
</evidence>
<accession>A0A0K2UUF0</accession>
<organism evidence="1">
    <name type="scientific">Lepeophtheirus salmonis</name>
    <name type="common">Salmon louse</name>
    <name type="synonym">Caligus salmonis</name>
    <dbReference type="NCBI Taxonomy" id="72036"/>
    <lineage>
        <taxon>Eukaryota</taxon>
        <taxon>Metazoa</taxon>
        <taxon>Ecdysozoa</taxon>
        <taxon>Arthropoda</taxon>
        <taxon>Crustacea</taxon>
        <taxon>Multicrustacea</taxon>
        <taxon>Hexanauplia</taxon>
        <taxon>Copepoda</taxon>
        <taxon>Siphonostomatoida</taxon>
        <taxon>Caligidae</taxon>
        <taxon>Lepeophtheirus</taxon>
    </lineage>
</organism>
<name>A0A0K2UUF0_LEPSM</name>
<protein>
    <submittedName>
        <fullName evidence="1">Uncharacterized protein</fullName>
    </submittedName>
</protein>
<dbReference type="EMBL" id="HACA01024478">
    <property type="protein sequence ID" value="CDW41839.1"/>
    <property type="molecule type" value="Transcribed_RNA"/>
</dbReference>
<proteinExistence type="predicted"/>